<dbReference type="Proteomes" id="UP000481360">
    <property type="component" value="Unassembled WGS sequence"/>
</dbReference>
<protein>
    <recommendedName>
        <fullName evidence="4">Secreted protein</fullName>
    </recommendedName>
</protein>
<evidence type="ECO:0000256" key="1">
    <source>
        <dbReference type="SAM" id="SignalP"/>
    </source>
</evidence>
<keyword evidence="3" id="KW-1185">Reference proteome</keyword>
<evidence type="ECO:0000313" key="2">
    <source>
        <dbReference type="EMBL" id="NGY61086.1"/>
    </source>
</evidence>
<dbReference type="RefSeq" id="WP_166047272.1">
    <property type="nucleotide sequence ID" value="NZ_JAAMPJ010000005.1"/>
</dbReference>
<proteinExistence type="predicted"/>
<evidence type="ECO:0008006" key="4">
    <source>
        <dbReference type="Google" id="ProtNLM"/>
    </source>
</evidence>
<comment type="caution">
    <text evidence="2">The sequence shown here is derived from an EMBL/GenBank/DDBJ whole genome shotgun (WGS) entry which is preliminary data.</text>
</comment>
<dbReference type="AlphaFoldDB" id="A0A7C9RSG0"/>
<feature type="chain" id="PRO_5028845505" description="Secreted protein" evidence="1">
    <location>
        <begin position="27"/>
        <end position="237"/>
    </location>
</feature>
<reference evidence="2 3" key="1">
    <citation type="submission" date="2020-03" db="EMBL/GenBank/DDBJ databases">
        <title>Isolation and identification of active actinomycetes.</title>
        <authorList>
            <person name="Sun X."/>
        </authorList>
    </citation>
    <scope>NUCLEOTIDE SEQUENCE [LARGE SCALE GENOMIC DNA]</scope>
    <source>
        <strain evidence="2 3">NEAU-D13</strain>
    </source>
</reference>
<keyword evidence="1" id="KW-0732">Signal</keyword>
<dbReference type="EMBL" id="JAAMPJ010000005">
    <property type="protein sequence ID" value="NGY61086.1"/>
    <property type="molecule type" value="Genomic_DNA"/>
</dbReference>
<evidence type="ECO:0000313" key="3">
    <source>
        <dbReference type="Proteomes" id="UP000481360"/>
    </source>
</evidence>
<name>A0A7C9RSG0_9PSEU</name>
<gene>
    <name evidence="2" type="ORF">G7043_19320</name>
</gene>
<organism evidence="2 3">
    <name type="scientific">Lentzea alba</name>
    <dbReference type="NCBI Taxonomy" id="2714351"/>
    <lineage>
        <taxon>Bacteria</taxon>
        <taxon>Bacillati</taxon>
        <taxon>Actinomycetota</taxon>
        <taxon>Actinomycetes</taxon>
        <taxon>Pseudonocardiales</taxon>
        <taxon>Pseudonocardiaceae</taxon>
        <taxon>Lentzea</taxon>
    </lineage>
</organism>
<accession>A0A7C9RSG0</accession>
<feature type="signal peptide" evidence="1">
    <location>
        <begin position="1"/>
        <end position="26"/>
    </location>
</feature>
<sequence length="237" mass="24274">MSKTSARLLAAGAALLSLTAAPAANAAEQPESTVAAYIFSNGTTTHGIYTEQGDLTAPYIASGYTAVHPGWDVRLSDETYGAGLPRQDFRASASATSTSASAGTSGFISLVDGDSRDVPFAVLKLGNRGVSCTVDGPLFTGGSGSPRLWLRQHAGELYEVTSLEGTTSAVVADEATGTRTPTTVKVNSITTTALAAAYPQFAKYDGRAKSGASGYELEITQKGKTFRVLAGTSAASC</sequence>